<dbReference type="InterPro" id="IPR050763">
    <property type="entry name" value="ABC_transporter_ATP-binding"/>
</dbReference>
<dbReference type="RefSeq" id="WP_051589764.1">
    <property type="nucleotide sequence ID" value="NZ_CP007514.1"/>
</dbReference>
<dbReference type="PROSITE" id="PS51671">
    <property type="entry name" value="ACT"/>
    <property type="match status" value="1"/>
</dbReference>
<dbReference type="InterPro" id="IPR002912">
    <property type="entry name" value="ACT_dom"/>
</dbReference>
<reference evidence="10" key="2">
    <citation type="submission" date="2023-11" db="EMBL/GenBank/DDBJ databases">
        <title>MicrobeMod: A computational toolkit for identifying prokaryotic methylation and restriction-modification with nanopore sequencing.</title>
        <authorList>
            <person name="Crits-Christoph A."/>
            <person name="Kang S.C."/>
            <person name="Lee H."/>
            <person name="Ostrov N."/>
        </authorList>
    </citation>
    <scope>NUCLEOTIDE SEQUENCE</scope>
    <source>
        <strain evidence="10">ATCC 51242</strain>
    </source>
</reference>
<dbReference type="GO" id="GO:0046677">
    <property type="term" value="P:response to antibiotic"/>
    <property type="evidence" value="ECO:0007669"/>
    <property type="project" value="UniProtKB-KW"/>
</dbReference>
<dbReference type="InterPro" id="IPR003593">
    <property type="entry name" value="AAA+_ATPase"/>
</dbReference>
<dbReference type="SMART" id="SM00382">
    <property type="entry name" value="AAA"/>
    <property type="match status" value="1"/>
</dbReference>
<dbReference type="PATRIC" id="fig|42256.3.peg.2424"/>
<reference evidence="9 11" key="1">
    <citation type="submission" date="2014-03" db="EMBL/GenBank/DDBJ databases">
        <title>Complete genome sequence of the Radio-Resistant Rubrobacter radiotolerans RSPS-4.</title>
        <authorList>
            <person name="Egas C.C."/>
            <person name="Barroso C.C."/>
            <person name="Froufe H.J.C."/>
            <person name="Pacheco J.J."/>
            <person name="Albuquerque L.L."/>
            <person name="da Costa M.M.S."/>
        </authorList>
    </citation>
    <scope>NUCLEOTIDE SEQUENCE [LARGE SCALE GENOMIC DNA]</scope>
    <source>
        <strain evidence="9 11">RSPS-4</strain>
    </source>
</reference>
<dbReference type="HOGENOM" id="CLU_000604_1_2_11"/>
<dbReference type="GO" id="GO:0005524">
    <property type="term" value="F:ATP binding"/>
    <property type="evidence" value="ECO:0007669"/>
    <property type="project" value="UniProtKB-KW"/>
</dbReference>
<accession>A0A023X5R1</accession>
<dbReference type="GO" id="GO:0005886">
    <property type="term" value="C:plasma membrane"/>
    <property type="evidence" value="ECO:0007669"/>
    <property type="project" value="UniProtKB-SubCell"/>
</dbReference>
<protein>
    <submittedName>
        <fullName evidence="10">ABC transporter ATP-binding protein</fullName>
    </submittedName>
    <submittedName>
        <fullName evidence="9">ABC-type multidrug transport system ATPase component</fullName>
    </submittedName>
</protein>
<evidence type="ECO:0000256" key="5">
    <source>
        <dbReference type="ARBA" id="ARBA00022840"/>
    </source>
</evidence>
<dbReference type="PROSITE" id="PS50893">
    <property type="entry name" value="ABC_TRANSPORTER_2"/>
    <property type="match status" value="1"/>
</dbReference>
<keyword evidence="4" id="KW-0547">Nucleotide-binding</keyword>
<dbReference type="EMBL" id="JAWXXX010000001">
    <property type="protein sequence ID" value="MDX5895066.1"/>
    <property type="molecule type" value="Genomic_DNA"/>
</dbReference>
<dbReference type="eggNOG" id="COG1131">
    <property type="taxonomic scope" value="Bacteria"/>
</dbReference>
<evidence type="ECO:0000313" key="11">
    <source>
        <dbReference type="Proteomes" id="UP000025229"/>
    </source>
</evidence>
<dbReference type="PANTHER" id="PTHR42711:SF5">
    <property type="entry name" value="ABC TRANSPORTER ATP-BINDING PROTEIN NATA"/>
    <property type="match status" value="1"/>
</dbReference>
<dbReference type="PANTHER" id="PTHR42711">
    <property type="entry name" value="ABC TRANSPORTER ATP-BINDING PROTEIN"/>
    <property type="match status" value="1"/>
</dbReference>
<evidence type="ECO:0000256" key="1">
    <source>
        <dbReference type="ARBA" id="ARBA00004202"/>
    </source>
</evidence>
<evidence type="ECO:0000313" key="9">
    <source>
        <dbReference type="EMBL" id="AHY47663.1"/>
    </source>
</evidence>
<name>A0A023X5R1_RUBRA</name>
<dbReference type="Proteomes" id="UP000025229">
    <property type="component" value="Chromosome"/>
</dbReference>
<dbReference type="KEGG" id="rrd:RradSPS_2380"/>
<gene>
    <name evidence="9" type="ORF">RradSPS_2380</name>
    <name evidence="10" type="ORF">SIL72_13650</name>
</gene>
<evidence type="ECO:0000256" key="6">
    <source>
        <dbReference type="ARBA" id="ARBA00023251"/>
    </source>
</evidence>
<comment type="similarity">
    <text evidence="2">Belongs to the ABC transporter superfamily.</text>
</comment>
<dbReference type="Proteomes" id="UP001281130">
    <property type="component" value="Unassembled WGS sequence"/>
</dbReference>
<dbReference type="SUPFAM" id="SSF52540">
    <property type="entry name" value="P-loop containing nucleoside triphosphate hydrolases"/>
    <property type="match status" value="1"/>
</dbReference>
<organism evidence="9 11">
    <name type="scientific">Rubrobacter radiotolerans</name>
    <name type="common">Arthrobacter radiotolerans</name>
    <dbReference type="NCBI Taxonomy" id="42256"/>
    <lineage>
        <taxon>Bacteria</taxon>
        <taxon>Bacillati</taxon>
        <taxon>Actinomycetota</taxon>
        <taxon>Rubrobacteria</taxon>
        <taxon>Rubrobacterales</taxon>
        <taxon>Rubrobacteraceae</taxon>
        <taxon>Rubrobacter</taxon>
    </lineage>
</organism>
<keyword evidence="3" id="KW-0813">Transport</keyword>
<dbReference type="GO" id="GO:0016887">
    <property type="term" value="F:ATP hydrolysis activity"/>
    <property type="evidence" value="ECO:0007669"/>
    <property type="project" value="InterPro"/>
</dbReference>
<evidence type="ECO:0000259" key="8">
    <source>
        <dbReference type="PROSITE" id="PS51671"/>
    </source>
</evidence>
<dbReference type="Gene3D" id="3.40.50.300">
    <property type="entry name" value="P-loop containing nucleotide triphosphate hydrolases"/>
    <property type="match status" value="1"/>
</dbReference>
<dbReference type="AlphaFoldDB" id="A0A023X5R1"/>
<evidence type="ECO:0000256" key="3">
    <source>
        <dbReference type="ARBA" id="ARBA00022448"/>
    </source>
</evidence>
<dbReference type="EMBL" id="CP007514">
    <property type="protein sequence ID" value="AHY47663.1"/>
    <property type="molecule type" value="Genomic_DNA"/>
</dbReference>
<dbReference type="Pfam" id="PF00005">
    <property type="entry name" value="ABC_tran"/>
    <property type="match status" value="1"/>
</dbReference>
<evidence type="ECO:0000256" key="4">
    <source>
        <dbReference type="ARBA" id="ARBA00022741"/>
    </source>
</evidence>
<evidence type="ECO:0000313" key="10">
    <source>
        <dbReference type="EMBL" id="MDX5895066.1"/>
    </source>
</evidence>
<sequence>MRKTERRDGAGRPDALRAEGISLRYKSTGRGVSEVSLRAAPGEVVGLVGPNGSGKSTLLRVLSTAVAPDAGSFSVSGLDGLREKRRVRARLGLMFDRPTHYGDLSGWANAYLFARHYGLSEKEANAALAPLFERFDLAEYRDERARTYSYGMGKKLALIEAVAHSPELLLLDEPSLGLDYTSQLHYTGLVRELAANGTAVLLSSNQVDEVESLCDRVVFLNRGKVVAEGTPEELVSAVGGMRRIVVSLRSPVDYGAVERVEGVLRVVTEGREVVVQTDERPGIVAGVVGAFVGAGGDIVNLRVERPNLEDVFVKLTGEALRRED</sequence>
<keyword evidence="5 10" id="KW-0067">ATP-binding</keyword>
<feature type="domain" description="ACT" evidence="8">
    <location>
        <begin position="272"/>
        <end position="324"/>
    </location>
</feature>
<dbReference type="InterPro" id="IPR027417">
    <property type="entry name" value="P-loop_NTPase"/>
</dbReference>
<feature type="domain" description="ABC transporter" evidence="7">
    <location>
        <begin position="16"/>
        <end position="247"/>
    </location>
</feature>
<keyword evidence="6" id="KW-0046">Antibiotic resistance</keyword>
<dbReference type="OrthoDB" id="9804819at2"/>
<dbReference type="STRING" id="42256.RradSPS_2380"/>
<evidence type="ECO:0000256" key="2">
    <source>
        <dbReference type="ARBA" id="ARBA00005417"/>
    </source>
</evidence>
<dbReference type="InterPro" id="IPR003439">
    <property type="entry name" value="ABC_transporter-like_ATP-bd"/>
</dbReference>
<proteinExistence type="inferred from homology"/>
<comment type="subcellular location">
    <subcellularLocation>
        <location evidence="1">Cell membrane</location>
        <topology evidence="1">Peripheral membrane protein</topology>
    </subcellularLocation>
</comment>
<keyword evidence="11" id="KW-1185">Reference proteome</keyword>
<evidence type="ECO:0000259" key="7">
    <source>
        <dbReference type="PROSITE" id="PS50893"/>
    </source>
</evidence>